<evidence type="ECO:0000259" key="1">
    <source>
        <dbReference type="Pfam" id="PF13456"/>
    </source>
</evidence>
<protein>
    <recommendedName>
        <fullName evidence="1">RNase H type-1 domain-containing protein</fullName>
    </recommendedName>
</protein>
<accession>A0AAP0MW25</accession>
<reference evidence="2 3" key="1">
    <citation type="submission" date="2024-05" db="EMBL/GenBank/DDBJ databases">
        <title>Haplotype-resolved chromosome-level genome assembly of Huyou (Citrus changshanensis).</title>
        <authorList>
            <person name="Miao C."/>
            <person name="Chen W."/>
            <person name="Wu Y."/>
            <person name="Wang L."/>
            <person name="Zhao S."/>
            <person name="Grierson D."/>
            <person name="Xu C."/>
            <person name="Chen K."/>
        </authorList>
    </citation>
    <scope>NUCLEOTIDE SEQUENCE [LARGE SCALE GENOMIC DNA]</scope>
    <source>
        <strain evidence="2">01-14</strain>
        <tissue evidence="2">Leaf</tissue>
    </source>
</reference>
<sequence>MVGLSFHDLGAFNQALRGKQCRRLITSKFASRSEIGWLVDEFQDLAKDVANLVFKYVPKACNSVAHKLSKLALLKPNCCLSLKEARAELKALLSCDNCLSD</sequence>
<dbReference type="GO" id="GO:0004523">
    <property type="term" value="F:RNA-DNA hybrid ribonuclease activity"/>
    <property type="evidence" value="ECO:0007669"/>
    <property type="project" value="InterPro"/>
</dbReference>
<organism evidence="2 3">
    <name type="scientific">Citrus x changshan-huyou</name>
    <dbReference type="NCBI Taxonomy" id="2935761"/>
    <lineage>
        <taxon>Eukaryota</taxon>
        <taxon>Viridiplantae</taxon>
        <taxon>Streptophyta</taxon>
        <taxon>Embryophyta</taxon>
        <taxon>Tracheophyta</taxon>
        <taxon>Spermatophyta</taxon>
        <taxon>Magnoliopsida</taxon>
        <taxon>eudicotyledons</taxon>
        <taxon>Gunneridae</taxon>
        <taxon>Pentapetalae</taxon>
        <taxon>rosids</taxon>
        <taxon>malvids</taxon>
        <taxon>Sapindales</taxon>
        <taxon>Rutaceae</taxon>
        <taxon>Aurantioideae</taxon>
        <taxon>Citrus</taxon>
    </lineage>
</organism>
<dbReference type="AlphaFoldDB" id="A0AAP0MW25"/>
<proteinExistence type="predicted"/>
<name>A0AAP0MW25_9ROSI</name>
<dbReference type="Proteomes" id="UP001428341">
    <property type="component" value="Unassembled WGS sequence"/>
</dbReference>
<evidence type="ECO:0000313" key="2">
    <source>
        <dbReference type="EMBL" id="KAK9221838.1"/>
    </source>
</evidence>
<dbReference type="EMBL" id="JBCGBO010000002">
    <property type="protein sequence ID" value="KAK9221838.1"/>
    <property type="molecule type" value="Genomic_DNA"/>
</dbReference>
<feature type="domain" description="RNase H type-1" evidence="1">
    <location>
        <begin position="22"/>
        <end position="72"/>
    </location>
</feature>
<dbReference type="InterPro" id="IPR002156">
    <property type="entry name" value="RNaseH_domain"/>
</dbReference>
<dbReference type="GO" id="GO:0003676">
    <property type="term" value="F:nucleic acid binding"/>
    <property type="evidence" value="ECO:0007669"/>
    <property type="project" value="InterPro"/>
</dbReference>
<dbReference type="Pfam" id="PF13456">
    <property type="entry name" value="RVT_3"/>
    <property type="match status" value="1"/>
</dbReference>
<keyword evidence="3" id="KW-1185">Reference proteome</keyword>
<comment type="caution">
    <text evidence="2">The sequence shown here is derived from an EMBL/GenBank/DDBJ whole genome shotgun (WGS) entry which is preliminary data.</text>
</comment>
<evidence type="ECO:0000313" key="3">
    <source>
        <dbReference type="Proteomes" id="UP001428341"/>
    </source>
</evidence>
<gene>
    <name evidence="2" type="ORF">WN944_010267</name>
</gene>